<name>A0ABW0F6P6_9HYPH</name>
<keyword evidence="3" id="KW-1185">Reference proteome</keyword>
<gene>
    <name evidence="2" type="ORF">ACFPK2_14410</name>
</gene>
<sequence>MAPGAGFPGRTNYFFALLPSPLAAASADRMAHALRHWLDLSGPPRGTRKYHVTLWGWPEAREPDLTELALLRRVGQRIRQDAFRLDFDAVAVFTRKAGKPALVMVGSDGVIGADRLHEAIEGELRASGFRSGRASFRPHLTLLYDHCRARAFRVRRLGWRVTEFVLIRSIPRRDYEILGRWPLRNG</sequence>
<proteinExistence type="predicted"/>
<dbReference type="InterPro" id="IPR009097">
    <property type="entry name" value="Cyclic_Pdiesterase"/>
</dbReference>
<evidence type="ECO:0000313" key="3">
    <source>
        <dbReference type="Proteomes" id="UP001595976"/>
    </source>
</evidence>
<dbReference type="EMBL" id="JBHSLI010000005">
    <property type="protein sequence ID" value="MFC5294180.1"/>
    <property type="molecule type" value="Genomic_DNA"/>
</dbReference>
<evidence type="ECO:0000313" key="2">
    <source>
        <dbReference type="EMBL" id="MFC5294180.1"/>
    </source>
</evidence>
<dbReference type="InterPro" id="IPR004175">
    <property type="entry name" value="RNA_CPDase"/>
</dbReference>
<dbReference type="Pfam" id="PF13563">
    <property type="entry name" value="2_5_RNA_ligase2"/>
    <property type="match status" value="1"/>
</dbReference>
<keyword evidence="1" id="KW-0378">Hydrolase</keyword>
<dbReference type="Proteomes" id="UP001595976">
    <property type="component" value="Unassembled WGS sequence"/>
</dbReference>
<dbReference type="PANTHER" id="PTHR35561">
    <property type="entry name" value="RNA 2',3'-CYCLIC PHOSPHODIESTERASE"/>
    <property type="match status" value="1"/>
</dbReference>
<dbReference type="PANTHER" id="PTHR35561:SF1">
    <property type="entry name" value="RNA 2',3'-CYCLIC PHOSPHODIESTERASE"/>
    <property type="match status" value="1"/>
</dbReference>
<evidence type="ECO:0000256" key="1">
    <source>
        <dbReference type="ARBA" id="ARBA00022801"/>
    </source>
</evidence>
<keyword evidence="2" id="KW-0436">Ligase</keyword>
<dbReference type="GO" id="GO:0016874">
    <property type="term" value="F:ligase activity"/>
    <property type="evidence" value="ECO:0007669"/>
    <property type="project" value="UniProtKB-KW"/>
</dbReference>
<protein>
    <submittedName>
        <fullName evidence="2">2'-5' RNA ligase family protein</fullName>
    </submittedName>
</protein>
<dbReference type="SUPFAM" id="SSF55144">
    <property type="entry name" value="LigT-like"/>
    <property type="match status" value="1"/>
</dbReference>
<organism evidence="2 3">
    <name type="scientific">Bosea minatitlanensis</name>
    <dbReference type="NCBI Taxonomy" id="128782"/>
    <lineage>
        <taxon>Bacteria</taxon>
        <taxon>Pseudomonadati</taxon>
        <taxon>Pseudomonadota</taxon>
        <taxon>Alphaproteobacteria</taxon>
        <taxon>Hyphomicrobiales</taxon>
        <taxon>Boseaceae</taxon>
        <taxon>Bosea</taxon>
    </lineage>
</organism>
<accession>A0ABW0F6P6</accession>
<reference evidence="3" key="1">
    <citation type="journal article" date="2019" name="Int. J. Syst. Evol. Microbiol.">
        <title>The Global Catalogue of Microorganisms (GCM) 10K type strain sequencing project: providing services to taxonomists for standard genome sequencing and annotation.</title>
        <authorList>
            <consortium name="The Broad Institute Genomics Platform"/>
            <consortium name="The Broad Institute Genome Sequencing Center for Infectious Disease"/>
            <person name="Wu L."/>
            <person name="Ma J."/>
        </authorList>
    </citation>
    <scope>NUCLEOTIDE SEQUENCE [LARGE SCALE GENOMIC DNA]</scope>
    <source>
        <strain evidence="3">CGMCC 1.15643</strain>
    </source>
</reference>
<dbReference type="Gene3D" id="3.90.1140.10">
    <property type="entry name" value="Cyclic phosphodiesterase"/>
    <property type="match status" value="1"/>
</dbReference>
<dbReference type="RefSeq" id="WP_260349667.1">
    <property type="nucleotide sequence ID" value="NZ_JAOAOS010000025.1"/>
</dbReference>
<comment type="caution">
    <text evidence="2">The sequence shown here is derived from an EMBL/GenBank/DDBJ whole genome shotgun (WGS) entry which is preliminary data.</text>
</comment>